<sequence length="129" mass="14530">MYLCVTLILTKRREGDCLSPLIDGGDACASSHYLKRSDLWRDFDACHGNPRLRLSSLTRMLLISGWDCLPPSSCLSFLRRVSDVHLFTTVTFKAHDEQPSQLPNSSISPQIAEDVKLRFILHQATSLIL</sequence>
<evidence type="ECO:0000313" key="2">
    <source>
        <dbReference type="Proteomes" id="UP000032141"/>
    </source>
</evidence>
<reference evidence="1" key="1">
    <citation type="journal article" date="2014" name="Genome Biol.">
        <title>Transcriptome and methylome profiling reveals relics of genome dominance in the mesopolyploid Brassica oleracea.</title>
        <authorList>
            <person name="Parkin I.A."/>
            <person name="Koh C."/>
            <person name="Tang H."/>
            <person name="Robinson S.J."/>
            <person name="Kagale S."/>
            <person name="Clarke W.E."/>
            <person name="Town C.D."/>
            <person name="Nixon J."/>
            <person name="Krishnakumar V."/>
            <person name="Bidwell S.L."/>
            <person name="Denoeud F."/>
            <person name="Belcram H."/>
            <person name="Links M.G."/>
            <person name="Just J."/>
            <person name="Clarke C."/>
            <person name="Bender T."/>
            <person name="Huebert T."/>
            <person name="Mason A.S."/>
            <person name="Pires J.C."/>
            <person name="Barker G."/>
            <person name="Moore J."/>
            <person name="Walley P.G."/>
            <person name="Manoli S."/>
            <person name="Batley J."/>
            <person name="Edwards D."/>
            <person name="Nelson M.N."/>
            <person name="Wang X."/>
            <person name="Paterson A.H."/>
            <person name="King G."/>
            <person name="Bancroft I."/>
            <person name="Chalhoub B."/>
            <person name="Sharpe A.G."/>
        </authorList>
    </citation>
    <scope>NUCLEOTIDE SEQUENCE [LARGE SCALE GENOMIC DNA]</scope>
    <source>
        <strain evidence="1">cv. TO1000</strain>
    </source>
</reference>
<keyword evidence="2" id="KW-1185">Reference proteome</keyword>
<evidence type="ECO:0000313" key="1">
    <source>
        <dbReference type="EnsemblPlants" id="Bo00853s010.1"/>
    </source>
</evidence>
<organism evidence="1 2">
    <name type="scientific">Brassica oleracea var. oleracea</name>
    <dbReference type="NCBI Taxonomy" id="109376"/>
    <lineage>
        <taxon>Eukaryota</taxon>
        <taxon>Viridiplantae</taxon>
        <taxon>Streptophyta</taxon>
        <taxon>Embryophyta</taxon>
        <taxon>Tracheophyta</taxon>
        <taxon>Spermatophyta</taxon>
        <taxon>Magnoliopsida</taxon>
        <taxon>eudicotyledons</taxon>
        <taxon>Gunneridae</taxon>
        <taxon>Pentapetalae</taxon>
        <taxon>rosids</taxon>
        <taxon>malvids</taxon>
        <taxon>Brassicales</taxon>
        <taxon>Brassicaceae</taxon>
        <taxon>Brassiceae</taxon>
        <taxon>Brassica</taxon>
    </lineage>
</organism>
<dbReference type="EnsemblPlants" id="Bo00853s010.1">
    <property type="protein sequence ID" value="Bo00853s010.1"/>
    <property type="gene ID" value="Bo00853s010"/>
</dbReference>
<protein>
    <submittedName>
        <fullName evidence="1">Uncharacterized protein</fullName>
    </submittedName>
</protein>
<name>A0A0D2ZRM1_BRAOL</name>
<dbReference type="Gramene" id="Bo00853s010.1">
    <property type="protein sequence ID" value="Bo00853s010.1"/>
    <property type="gene ID" value="Bo00853s010"/>
</dbReference>
<dbReference type="OMA" id="RDFDACH"/>
<reference evidence="1" key="2">
    <citation type="submission" date="2015-06" db="UniProtKB">
        <authorList>
            <consortium name="EnsemblPlants"/>
        </authorList>
    </citation>
    <scope>IDENTIFICATION</scope>
</reference>
<dbReference type="HOGENOM" id="CLU_1951809_0_0_1"/>
<accession>A0A0D2ZRM1</accession>
<dbReference type="AlphaFoldDB" id="A0A0D2ZRM1"/>
<proteinExistence type="predicted"/>
<dbReference type="Proteomes" id="UP000032141">
    <property type="component" value="Unassembled WGS sequence"/>
</dbReference>